<sequence length="90" mass="10136">MILAKTAVLLRNRQRKETVLAEDFEVAIRVEKLIIGALRVGAHLVLTEIDQLRTKFNLLFSQDPVRIPVVAEPPEFLIAPHLLGHLIPPL</sequence>
<proteinExistence type="predicted"/>
<dbReference type="AlphaFoldDB" id="A0A6J5ZWC8"/>
<evidence type="ECO:0000313" key="1">
    <source>
        <dbReference type="EMBL" id="CAB4346691.1"/>
    </source>
</evidence>
<name>A0A6J5ZWC8_9ZZZZ</name>
<protein>
    <submittedName>
        <fullName evidence="1">Unannotated protein</fullName>
    </submittedName>
</protein>
<organism evidence="1">
    <name type="scientific">freshwater metagenome</name>
    <dbReference type="NCBI Taxonomy" id="449393"/>
    <lineage>
        <taxon>unclassified sequences</taxon>
        <taxon>metagenomes</taxon>
        <taxon>ecological metagenomes</taxon>
    </lineage>
</organism>
<reference evidence="1" key="1">
    <citation type="submission" date="2020-05" db="EMBL/GenBank/DDBJ databases">
        <authorList>
            <person name="Chiriac C."/>
            <person name="Salcher M."/>
            <person name="Ghai R."/>
            <person name="Kavagutti S V."/>
        </authorList>
    </citation>
    <scope>NUCLEOTIDE SEQUENCE</scope>
</reference>
<gene>
    <name evidence="1" type="ORF">UFOPK3522_01449</name>
</gene>
<dbReference type="EMBL" id="CAESAO010000162">
    <property type="protein sequence ID" value="CAB4346691.1"/>
    <property type="molecule type" value="Genomic_DNA"/>
</dbReference>
<accession>A0A6J5ZWC8</accession>